<feature type="region of interest" description="Disordered" evidence="1">
    <location>
        <begin position="1"/>
        <end position="21"/>
    </location>
</feature>
<accession>A0A8J6AEP6</accession>
<dbReference type="AlphaFoldDB" id="A0A8J6AEP6"/>
<feature type="compositionally biased region" description="Basic and acidic residues" evidence="1">
    <location>
        <begin position="1"/>
        <end position="11"/>
    </location>
</feature>
<protein>
    <submittedName>
        <fullName evidence="2">E3 ubiquitin-protein ligase Hakai</fullName>
    </submittedName>
</protein>
<evidence type="ECO:0000256" key="1">
    <source>
        <dbReference type="SAM" id="MobiDB-lite"/>
    </source>
</evidence>
<keyword evidence="3" id="KW-1185">Reference proteome</keyword>
<dbReference type="Proteomes" id="UP000700334">
    <property type="component" value="Unassembled WGS sequence"/>
</dbReference>
<evidence type="ECO:0000313" key="3">
    <source>
        <dbReference type="Proteomes" id="UP000700334"/>
    </source>
</evidence>
<organism evidence="2 3">
    <name type="scientific">Galemys pyrenaicus</name>
    <name type="common">Iberian desman</name>
    <name type="synonym">Pyrenean desman</name>
    <dbReference type="NCBI Taxonomy" id="202257"/>
    <lineage>
        <taxon>Eukaryota</taxon>
        <taxon>Metazoa</taxon>
        <taxon>Chordata</taxon>
        <taxon>Craniata</taxon>
        <taxon>Vertebrata</taxon>
        <taxon>Euteleostomi</taxon>
        <taxon>Mammalia</taxon>
        <taxon>Eutheria</taxon>
        <taxon>Laurasiatheria</taxon>
        <taxon>Eulipotyphla</taxon>
        <taxon>Talpidae</taxon>
        <taxon>Galemys</taxon>
    </lineage>
</organism>
<evidence type="ECO:0000313" key="2">
    <source>
        <dbReference type="EMBL" id="KAG8509989.1"/>
    </source>
</evidence>
<sequence length="109" mass="12166">EHYDQPHEDIHAPPTELSMTPPPLLLVSQETFHISTTAKKTMQFSKCPCSMPPYKNRFLLEPPPCKHGGLPVTAPYPHHYNLNSLPKFTEDQGSLGLLFTQPGGMSLDI</sequence>
<name>A0A8J6AEP6_GALPY</name>
<dbReference type="EMBL" id="JAGFMF010011922">
    <property type="protein sequence ID" value="KAG8509989.1"/>
    <property type="molecule type" value="Genomic_DNA"/>
</dbReference>
<reference evidence="2" key="1">
    <citation type="journal article" date="2021" name="Evol. Appl.">
        <title>The genome of the Pyrenean desman and the effects of bottlenecks and inbreeding on the genomic landscape of an endangered species.</title>
        <authorList>
            <person name="Escoda L."/>
            <person name="Castresana J."/>
        </authorList>
    </citation>
    <scope>NUCLEOTIDE SEQUENCE</scope>
    <source>
        <strain evidence="2">IBE-C5619</strain>
    </source>
</reference>
<dbReference type="OrthoDB" id="10563298at2759"/>
<comment type="caution">
    <text evidence="2">The sequence shown here is derived from an EMBL/GenBank/DDBJ whole genome shotgun (WGS) entry which is preliminary data.</text>
</comment>
<feature type="non-terminal residue" evidence="2">
    <location>
        <position position="109"/>
    </location>
</feature>
<proteinExistence type="predicted"/>
<gene>
    <name evidence="2" type="ORF">J0S82_010678</name>
</gene>